<dbReference type="GO" id="GO:0005576">
    <property type="term" value="C:extracellular region"/>
    <property type="evidence" value="ECO:0007669"/>
    <property type="project" value="UniProtKB-SubCell"/>
</dbReference>
<dbReference type="InterPro" id="IPR032675">
    <property type="entry name" value="LRR_dom_sf"/>
</dbReference>
<dbReference type="GO" id="GO:0016020">
    <property type="term" value="C:membrane"/>
    <property type="evidence" value="ECO:0007669"/>
    <property type="project" value="UniProtKB-SubCell"/>
</dbReference>
<protein>
    <recommendedName>
        <fullName evidence="11">Leucine-rich repeat family protein</fullName>
    </recommendedName>
</protein>
<dbReference type="PANTHER" id="PTHR32093:SF131">
    <property type="entry name" value="LEUCINE-RICH REPEAT-CONTAINING N-TERMINAL PLANT-TYPE DOMAIN-CONTAINING PROTEIN"/>
    <property type="match status" value="1"/>
</dbReference>
<keyword evidence="3" id="KW-0964">Secreted</keyword>
<keyword evidence="4" id="KW-0433">Leucine-rich repeat</keyword>
<dbReference type="InterPro" id="IPR001611">
    <property type="entry name" value="Leu-rich_rpt"/>
</dbReference>
<evidence type="ECO:0008006" key="11">
    <source>
        <dbReference type="Google" id="ProtNLM"/>
    </source>
</evidence>
<dbReference type="SUPFAM" id="SSF52058">
    <property type="entry name" value="L domain-like"/>
    <property type="match status" value="1"/>
</dbReference>
<evidence type="ECO:0000256" key="7">
    <source>
        <dbReference type="ARBA" id="ARBA00023136"/>
    </source>
</evidence>
<organism evidence="10">
    <name type="scientific">Sesamum latifolium</name>
    <dbReference type="NCBI Taxonomy" id="2727402"/>
    <lineage>
        <taxon>Eukaryota</taxon>
        <taxon>Viridiplantae</taxon>
        <taxon>Streptophyta</taxon>
        <taxon>Embryophyta</taxon>
        <taxon>Tracheophyta</taxon>
        <taxon>Spermatophyta</taxon>
        <taxon>Magnoliopsida</taxon>
        <taxon>eudicotyledons</taxon>
        <taxon>Gunneridae</taxon>
        <taxon>Pentapetalae</taxon>
        <taxon>asterids</taxon>
        <taxon>lamiids</taxon>
        <taxon>Lamiales</taxon>
        <taxon>Pedaliaceae</taxon>
        <taxon>Sesamum</taxon>
    </lineage>
</organism>
<proteinExistence type="predicted"/>
<dbReference type="FunFam" id="3.80.10.10:FF:000041">
    <property type="entry name" value="LRR receptor-like serine/threonine-protein kinase ERECTA"/>
    <property type="match status" value="1"/>
</dbReference>
<sequence>MSEREMIISFNISLALVVLVLAHFLFLATCLPDILDQVYHDPMLGNGREALEIIIGVGGSPPAPPPDYQDCPPPPPPPCPPPPSPYPFESKRIEIVYPVIQKFKQKIKHDPYGITKTWIGPDICNKYKGFICDTFISSGEKALAGVKFNGFNLDGPDLNLDSFIDELPDITVFHANSNNFKGAFPLKISKIKYLYELDLSNNKYSCEFPYEVLGATKLTFLDLRFNSFYGMVPPQVFMLDVDVLYLNNNNFMQKLPDNLGSTPALYLTLAHNKFTGPIPKSIGQAHKTLTEVLLLDNQLSGCLPCEIGLLNKATVFDASRNLLTGRIPQSFACLAQMQILNLANNQLYGPVPELVCKLPNLGNLSLSLNYFTKVGPECQKLINKKVLDLTMNCIPGLPAQRSPAQCHAFFAKARSCADEGSFSWMPCNANSRRNSLELSDSITTSSTGSMEPSRSYAALHPHRL</sequence>
<keyword evidence="5" id="KW-0732">Signal</keyword>
<dbReference type="Pfam" id="PF00560">
    <property type="entry name" value="LRR_1"/>
    <property type="match status" value="1"/>
</dbReference>
<evidence type="ECO:0000256" key="1">
    <source>
        <dbReference type="ARBA" id="ARBA00004370"/>
    </source>
</evidence>
<evidence type="ECO:0000256" key="9">
    <source>
        <dbReference type="SAM" id="MobiDB-lite"/>
    </source>
</evidence>
<evidence type="ECO:0000256" key="2">
    <source>
        <dbReference type="ARBA" id="ARBA00004613"/>
    </source>
</evidence>
<gene>
    <name evidence="10" type="ORF">Slati_3283500</name>
</gene>
<dbReference type="InterPro" id="IPR051582">
    <property type="entry name" value="LRR_extensin-like_regulator"/>
</dbReference>
<comment type="caution">
    <text evidence="10">The sequence shown here is derived from an EMBL/GenBank/DDBJ whole genome shotgun (WGS) entry which is preliminary data.</text>
</comment>
<keyword evidence="6" id="KW-0677">Repeat</keyword>
<keyword evidence="7" id="KW-0472">Membrane</keyword>
<dbReference type="Gene3D" id="3.80.10.10">
    <property type="entry name" value="Ribonuclease Inhibitor"/>
    <property type="match status" value="1"/>
</dbReference>
<reference evidence="10" key="2">
    <citation type="journal article" date="2024" name="Plant">
        <title>Genomic evolution and insights into agronomic trait innovations of Sesamum species.</title>
        <authorList>
            <person name="Miao H."/>
            <person name="Wang L."/>
            <person name="Qu L."/>
            <person name="Liu H."/>
            <person name="Sun Y."/>
            <person name="Le M."/>
            <person name="Wang Q."/>
            <person name="Wei S."/>
            <person name="Zheng Y."/>
            <person name="Lin W."/>
            <person name="Duan Y."/>
            <person name="Cao H."/>
            <person name="Xiong S."/>
            <person name="Wang X."/>
            <person name="Wei L."/>
            <person name="Li C."/>
            <person name="Ma Q."/>
            <person name="Ju M."/>
            <person name="Zhao R."/>
            <person name="Li G."/>
            <person name="Mu C."/>
            <person name="Tian Q."/>
            <person name="Mei H."/>
            <person name="Zhang T."/>
            <person name="Gao T."/>
            <person name="Zhang H."/>
        </authorList>
    </citation>
    <scope>NUCLEOTIDE SEQUENCE</scope>
    <source>
        <strain evidence="10">KEN1</strain>
    </source>
</reference>
<dbReference type="AlphaFoldDB" id="A0AAW2V531"/>
<comment type="subcellular location">
    <subcellularLocation>
        <location evidence="1">Membrane</location>
    </subcellularLocation>
    <subcellularLocation>
        <location evidence="2">Secreted</location>
    </subcellularLocation>
</comment>
<feature type="region of interest" description="Disordered" evidence="9">
    <location>
        <begin position="438"/>
        <end position="464"/>
    </location>
</feature>
<feature type="compositionally biased region" description="Polar residues" evidence="9">
    <location>
        <begin position="438"/>
        <end position="452"/>
    </location>
</feature>
<evidence type="ECO:0000256" key="3">
    <source>
        <dbReference type="ARBA" id="ARBA00022525"/>
    </source>
</evidence>
<dbReference type="PANTHER" id="PTHR32093">
    <property type="entry name" value="LEUCINE-RICH REPEAT EXTENSIN-LIKE PROTEIN 3-RELATED"/>
    <property type="match status" value="1"/>
</dbReference>
<accession>A0AAW2V531</accession>
<evidence type="ECO:0000256" key="6">
    <source>
        <dbReference type="ARBA" id="ARBA00022737"/>
    </source>
</evidence>
<reference evidence="10" key="1">
    <citation type="submission" date="2020-06" db="EMBL/GenBank/DDBJ databases">
        <authorList>
            <person name="Li T."/>
            <person name="Hu X."/>
            <person name="Zhang T."/>
            <person name="Song X."/>
            <person name="Zhang H."/>
            <person name="Dai N."/>
            <person name="Sheng W."/>
            <person name="Hou X."/>
            <person name="Wei L."/>
        </authorList>
    </citation>
    <scope>NUCLEOTIDE SEQUENCE</scope>
    <source>
        <strain evidence="10">KEN1</strain>
        <tissue evidence="10">Leaf</tissue>
    </source>
</reference>
<dbReference type="EMBL" id="JACGWN010000011">
    <property type="protein sequence ID" value="KAL0422606.1"/>
    <property type="molecule type" value="Genomic_DNA"/>
</dbReference>
<feature type="region of interest" description="Disordered" evidence="9">
    <location>
        <begin position="64"/>
        <end position="84"/>
    </location>
</feature>
<evidence type="ECO:0000256" key="8">
    <source>
        <dbReference type="ARBA" id="ARBA00023180"/>
    </source>
</evidence>
<keyword evidence="8" id="KW-0325">Glycoprotein</keyword>
<evidence type="ECO:0000256" key="5">
    <source>
        <dbReference type="ARBA" id="ARBA00022729"/>
    </source>
</evidence>
<name>A0AAW2V531_9LAMI</name>
<evidence type="ECO:0000256" key="4">
    <source>
        <dbReference type="ARBA" id="ARBA00022614"/>
    </source>
</evidence>
<evidence type="ECO:0000313" key="10">
    <source>
        <dbReference type="EMBL" id="KAL0422606.1"/>
    </source>
</evidence>